<dbReference type="Pfam" id="PF02254">
    <property type="entry name" value="TrkA_N"/>
    <property type="match status" value="2"/>
</dbReference>
<dbReference type="SUPFAM" id="SSF51735">
    <property type="entry name" value="NAD(P)-binding Rossmann-fold domains"/>
    <property type="match status" value="2"/>
</dbReference>
<reference evidence="9 10" key="1">
    <citation type="journal article" date="2015" name="Stand. Genomic Sci.">
        <title>Complete genome sequence and description of Salinispira pacifica gen. nov., sp. nov., a novel spirochaete isolated form a hypersaline microbial mat.</title>
        <authorList>
            <person name="Ben Hania W."/>
            <person name="Joseph M."/>
            <person name="Schumann P."/>
            <person name="Bunk B."/>
            <person name="Fiebig A."/>
            <person name="Sproer C."/>
            <person name="Klenk H.P."/>
            <person name="Fardeau M.L."/>
            <person name="Spring S."/>
        </authorList>
    </citation>
    <scope>NUCLEOTIDE SEQUENCE [LARGE SCALE GENOMIC DNA]</scope>
    <source>
        <strain evidence="9 10">L21-RPul-D2</strain>
    </source>
</reference>
<dbReference type="PROSITE" id="PS51202">
    <property type="entry name" value="RCK_C"/>
    <property type="match status" value="2"/>
</dbReference>
<evidence type="ECO:0000256" key="3">
    <source>
        <dbReference type="ARBA" id="ARBA00022538"/>
    </source>
</evidence>
<dbReference type="InterPro" id="IPR006036">
    <property type="entry name" value="K_uptake_TrkA"/>
</dbReference>
<dbReference type="NCBIfam" id="NF007031">
    <property type="entry name" value="PRK09496.1-2"/>
    <property type="match status" value="1"/>
</dbReference>
<feature type="domain" description="RCK N-terminal" evidence="7">
    <location>
        <begin position="224"/>
        <end position="360"/>
    </location>
</feature>
<gene>
    <name evidence="9" type="ORF">L21SP2_3426</name>
</gene>
<dbReference type="NCBIfam" id="NF007039">
    <property type="entry name" value="PRK09496.3-2"/>
    <property type="match status" value="1"/>
</dbReference>
<dbReference type="Gene3D" id="3.30.70.1450">
    <property type="entry name" value="Regulator of K+ conductance, C-terminal domain"/>
    <property type="match status" value="2"/>
</dbReference>
<evidence type="ECO:0000259" key="7">
    <source>
        <dbReference type="PROSITE" id="PS51201"/>
    </source>
</evidence>
<dbReference type="eggNOG" id="COG0569">
    <property type="taxonomic scope" value="Bacteria"/>
</dbReference>
<dbReference type="PROSITE" id="PS51201">
    <property type="entry name" value="RCK_N"/>
    <property type="match status" value="2"/>
</dbReference>
<name>V5WND8_9SPIO</name>
<dbReference type="AlphaFoldDB" id="V5WND8"/>
<dbReference type="HOGENOM" id="CLU_046525_0_3_12"/>
<keyword evidence="3" id="KW-0633">Potassium transport</keyword>
<accession>V5WND8</accession>
<evidence type="ECO:0000256" key="6">
    <source>
        <dbReference type="ARBA" id="ARBA00023065"/>
    </source>
</evidence>
<dbReference type="GO" id="GO:0015079">
    <property type="term" value="F:potassium ion transmembrane transporter activity"/>
    <property type="evidence" value="ECO:0007669"/>
    <property type="project" value="InterPro"/>
</dbReference>
<evidence type="ECO:0000313" key="9">
    <source>
        <dbReference type="EMBL" id="AHC16764.1"/>
    </source>
</evidence>
<feature type="domain" description="RCK N-terminal" evidence="7">
    <location>
        <begin position="1"/>
        <end position="116"/>
    </location>
</feature>
<dbReference type="SUPFAM" id="SSF116726">
    <property type="entry name" value="TrkA C-terminal domain-like"/>
    <property type="match status" value="2"/>
</dbReference>
<evidence type="ECO:0000256" key="2">
    <source>
        <dbReference type="ARBA" id="ARBA00022448"/>
    </source>
</evidence>
<dbReference type="InterPro" id="IPR003148">
    <property type="entry name" value="RCK_N"/>
</dbReference>
<dbReference type="Gene3D" id="3.40.50.720">
    <property type="entry name" value="NAD(P)-binding Rossmann-like Domain"/>
    <property type="match status" value="2"/>
</dbReference>
<proteinExistence type="predicted"/>
<feature type="domain" description="RCK C-terminal" evidence="8">
    <location>
        <begin position="380"/>
        <end position="461"/>
    </location>
</feature>
<evidence type="ECO:0000256" key="5">
    <source>
        <dbReference type="ARBA" id="ARBA00023027"/>
    </source>
</evidence>
<dbReference type="InterPro" id="IPR006037">
    <property type="entry name" value="RCK_C"/>
</dbReference>
<keyword evidence="2" id="KW-0813">Transport</keyword>
<keyword evidence="10" id="KW-1185">Reference proteome</keyword>
<organism evidence="9 10">
    <name type="scientific">Salinispira pacifica</name>
    <dbReference type="NCBI Taxonomy" id="1307761"/>
    <lineage>
        <taxon>Bacteria</taxon>
        <taxon>Pseudomonadati</taxon>
        <taxon>Spirochaetota</taxon>
        <taxon>Spirochaetia</taxon>
        <taxon>Spirochaetales</taxon>
        <taxon>Spirochaetaceae</taxon>
        <taxon>Salinispira</taxon>
    </lineage>
</organism>
<dbReference type="PRINTS" id="PR00335">
    <property type="entry name" value="KUPTAKETRKA"/>
</dbReference>
<dbReference type="EMBL" id="CP006939">
    <property type="protein sequence ID" value="AHC16764.1"/>
    <property type="molecule type" value="Genomic_DNA"/>
</dbReference>
<keyword evidence="6" id="KW-0406">Ion transport</keyword>
<dbReference type="PANTHER" id="PTHR43833:SF5">
    <property type="entry name" value="TRK SYSTEM POTASSIUM UPTAKE PROTEIN TRKA"/>
    <property type="match status" value="1"/>
</dbReference>
<dbReference type="InterPro" id="IPR050721">
    <property type="entry name" value="Trk_Ktr_HKT_K-transport"/>
</dbReference>
<feature type="domain" description="RCK C-terminal" evidence="8">
    <location>
        <begin position="136"/>
        <end position="219"/>
    </location>
</feature>
<dbReference type="Pfam" id="PF02080">
    <property type="entry name" value="TrkA_C"/>
    <property type="match status" value="1"/>
</dbReference>
<dbReference type="InterPro" id="IPR036291">
    <property type="entry name" value="NAD(P)-bd_dom_sf"/>
</dbReference>
<dbReference type="GO" id="GO:0005886">
    <property type="term" value="C:plasma membrane"/>
    <property type="evidence" value="ECO:0007669"/>
    <property type="project" value="InterPro"/>
</dbReference>
<sequence>MGAGVVGFQVARRLIDEGKNVTIIEQHEESARYAGARLDCMVLTGQGNDLEILRKAGAEKADYFIALTGSDEINMICCSLVAAEFRIPNKVARVRNVEYMQTQMAEQRYLGIDYMINPETEAAKNIIQQLDTGARNYVMVFENLDIQIQRFVVSGRSPFANMVIHKLPSLLPLPFIVPVIQREEQTIIPDGSTTILEGDEMYIAAKEADFKKIHQFLGEKQESLKRVLVVGGGSIGRMVLHHLMGNELQEQTFFRRFTRMVRRKNARSVRVVERDYQKCKQISDRYPDALVINADISEEDIFEEEQLNECDLLITATENPELNIVAGLYARKIGIDRAITLVRSENYAHIASELGINVIVSLKDTVVNSILKYLLKGNVTSIQTAARGKIDFLELQVEPESQIVGRTLREIRFPPETLLLYINREKKTFIPDGDARVEANDHILILARKEFVPRIEDLVTASSDG</sequence>
<keyword evidence="5" id="KW-0520">NAD</keyword>
<evidence type="ECO:0000313" key="10">
    <source>
        <dbReference type="Proteomes" id="UP000018680"/>
    </source>
</evidence>
<dbReference type="Proteomes" id="UP000018680">
    <property type="component" value="Chromosome"/>
</dbReference>
<evidence type="ECO:0000256" key="4">
    <source>
        <dbReference type="ARBA" id="ARBA00022958"/>
    </source>
</evidence>
<dbReference type="STRING" id="1307761.L21SP2_3426"/>
<evidence type="ECO:0000256" key="1">
    <source>
        <dbReference type="ARBA" id="ARBA00017378"/>
    </source>
</evidence>
<keyword evidence="4" id="KW-0630">Potassium</keyword>
<dbReference type="PANTHER" id="PTHR43833">
    <property type="entry name" value="POTASSIUM CHANNEL PROTEIN 2-RELATED-RELATED"/>
    <property type="match status" value="1"/>
</dbReference>
<dbReference type="InterPro" id="IPR036721">
    <property type="entry name" value="RCK_C_sf"/>
</dbReference>
<evidence type="ECO:0000259" key="8">
    <source>
        <dbReference type="PROSITE" id="PS51202"/>
    </source>
</evidence>
<protein>
    <recommendedName>
        <fullName evidence="1">Trk system potassium uptake protein TrkA</fullName>
    </recommendedName>
</protein>
<dbReference type="KEGG" id="slr:L21SP2_3426"/>